<evidence type="ECO:0000313" key="4">
    <source>
        <dbReference type="EMBL" id="MSS01887.1"/>
    </source>
</evidence>
<dbReference type="RefSeq" id="WP_154460580.1">
    <property type="nucleotide sequence ID" value="NZ_JAQYTQ010000105.1"/>
</dbReference>
<evidence type="ECO:0000256" key="1">
    <source>
        <dbReference type="ARBA" id="ARBA00007118"/>
    </source>
</evidence>
<protein>
    <submittedName>
        <fullName evidence="4">Nitroreductase</fullName>
    </submittedName>
</protein>
<sequence>MEFNEVLKERKSIRSYEYKEITKDEIKELIEFSNLAPSWKNSQTVRYHIILSDKMKESMQKEGLAPFNAQRTKEASVYIVISFVKDISGFNEDKTPINEMGQGWGYYDAGIATNQLILKACQMGYGSLIMGIRDAEAIRKMLQIPNEEIITSVVAIGKTKVIPERNKRKEIDEIMKIY</sequence>
<proteinExistence type="inferred from homology"/>
<dbReference type="PANTHER" id="PTHR43673">
    <property type="entry name" value="NAD(P)H NITROREDUCTASE YDGI-RELATED"/>
    <property type="match status" value="1"/>
</dbReference>
<dbReference type="GO" id="GO:0016491">
    <property type="term" value="F:oxidoreductase activity"/>
    <property type="evidence" value="ECO:0007669"/>
    <property type="project" value="UniProtKB-KW"/>
</dbReference>
<dbReference type="InterPro" id="IPR000415">
    <property type="entry name" value="Nitroreductase-like"/>
</dbReference>
<dbReference type="Gene3D" id="3.40.109.10">
    <property type="entry name" value="NADH Oxidase"/>
    <property type="match status" value="1"/>
</dbReference>
<dbReference type="Pfam" id="PF00881">
    <property type="entry name" value="Nitroreductase"/>
    <property type="match status" value="1"/>
</dbReference>
<feature type="domain" description="Nitroreductase" evidence="3">
    <location>
        <begin position="7"/>
        <end position="158"/>
    </location>
</feature>
<gene>
    <name evidence="4" type="ORF">FYJ50_07245</name>
</gene>
<evidence type="ECO:0000313" key="5">
    <source>
        <dbReference type="Proteomes" id="UP000470082"/>
    </source>
</evidence>
<keyword evidence="5" id="KW-1185">Reference proteome</keyword>
<comment type="similarity">
    <text evidence="1">Belongs to the nitroreductase family.</text>
</comment>
<dbReference type="PANTHER" id="PTHR43673:SF10">
    <property type="entry name" value="NADH DEHYDROGENASE_NAD(P)H NITROREDUCTASE XCC3605-RELATED"/>
    <property type="match status" value="1"/>
</dbReference>
<name>A0A7X2N3M7_9FIRM</name>
<evidence type="ECO:0000256" key="2">
    <source>
        <dbReference type="ARBA" id="ARBA00023002"/>
    </source>
</evidence>
<dbReference type="Proteomes" id="UP000470082">
    <property type="component" value="Unassembled WGS sequence"/>
</dbReference>
<dbReference type="AlphaFoldDB" id="A0A7X2N3M7"/>
<accession>A0A7X2N3M7</accession>
<dbReference type="EMBL" id="VUMM01000014">
    <property type="protein sequence ID" value="MSS01887.1"/>
    <property type="molecule type" value="Genomic_DNA"/>
</dbReference>
<dbReference type="InterPro" id="IPR029479">
    <property type="entry name" value="Nitroreductase"/>
</dbReference>
<comment type="caution">
    <text evidence="4">The sequence shown here is derived from an EMBL/GenBank/DDBJ whole genome shotgun (WGS) entry which is preliminary data.</text>
</comment>
<dbReference type="SUPFAM" id="SSF55469">
    <property type="entry name" value="FMN-dependent nitroreductase-like"/>
    <property type="match status" value="1"/>
</dbReference>
<reference evidence="4 5" key="1">
    <citation type="submission" date="2019-08" db="EMBL/GenBank/DDBJ databases">
        <title>In-depth cultivation of the pig gut microbiome towards novel bacterial diversity and tailored functional studies.</title>
        <authorList>
            <person name="Wylensek D."/>
            <person name="Hitch T.C.A."/>
            <person name="Clavel T."/>
        </authorList>
    </citation>
    <scope>NUCLEOTIDE SEQUENCE [LARGE SCALE GENOMIC DNA]</scope>
    <source>
        <strain evidence="4 5">LKV-178-WT-2G</strain>
    </source>
</reference>
<keyword evidence="2" id="KW-0560">Oxidoreductase</keyword>
<evidence type="ECO:0000259" key="3">
    <source>
        <dbReference type="Pfam" id="PF00881"/>
    </source>
</evidence>
<organism evidence="4 5">
    <name type="scientific">Floccifex porci</name>
    <dbReference type="NCBI Taxonomy" id="2606629"/>
    <lineage>
        <taxon>Bacteria</taxon>
        <taxon>Bacillati</taxon>
        <taxon>Bacillota</taxon>
        <taxon>Erysipelotrichia</taxon>
        <taxon>Erysipelotrichales</taxon>
        <taxon>Erysipelotrichaceae</taxon>
        <taxon>Floccifex</taxon>
    </lineage>
</organism>